<dbReference type="OrthoDB" id="2087652at2"/>
<evidence type="ECO:0000313" key="3">
    <source>
        <dbReference type="Proteomes" id="UP000034076"/>
    </source>
</evidence>
<keyword evidence="3" id="KW-1185">Reference proteome</keyword>
<dbReference type="STRING" id="270498.CHK_1292"/>
<keyword evidence="1" id="KW-0812">Transmembrane</keyword>
<evidence type="ECO:0000313" key="2">
    <source>
        <dbReference type="EMBL" id="KKI51245.1"/>
    </source>
</evidence>
<dbReference type="RefSeq" id="WP_046443196.1">
    <property type="nucleotide sequence ID" value="NZ_CAUERS010000006.1"/>
</dbReference>
<reference evidence="2 3" key="1">
    <citation type="submission" date="2015-04" db="EMBL/GenBank/DDBJ databases">
        <title>Draft genome sequence of bacteremic isolate Catabacter hongkongensis type strain HKU16T.</title>
        <authorList>
            <person name="Lau S.K."/>
            <person name="Teng J.L."/>
            <person name="Huang Y."/>
            <person name="Curreem S.O."/>
            <person name="Tsui S.K."/>
            <person name="Woo P.C."/>
        </authorList>
    </citation>
    <scope>NUCLEOTIDE SEQUENCE [LARGE SCALE GENOMIC DNA]</scope>
    <source>
        <strain evidence="2 3">HKU16</strain>
    </source>
</reference>
<gene>
    <name evidence="2" type="ORF">CHK_1292</name>
</gene>
<dbReference type="AlphaFoldDB" id="A0A0M2NLW8"/>
<name>A0A0M2NLW8_9FIRM</name>
<feature type="transmembrane region" description="Helical" evidence="1">
    <location>
        <begin position="6"/>
        <end position="22"/>
    </location>
</feature>
<proteinExistence type="predicted"/>
<dbReference type="Proteomes" id="UP000034076">
    <property type="component" value="Unassembled WGS sequence"/>
</dbReference>
<accession>A0A0M2NLW8</accession>
<sequence>MWGIFIGLVIGVFEVWLLKKLIMMMTSGRKNAGFAVPVTIAKLALILAVLYCMARFVSVEAMIWCASGIAVSMIGIPVTNSIMTIRKYKQHGGEQK</sequence>
<comment type="caution">
    <text evidence="2">The sequence shown here is derived from an EMBL/GenBank/DDBJ whole genome shotgun (WGS) entry which is preliminary data.</text>
</comment>
<protein>
    <submittedName>
        <fullName evidence="2">Uncharacterized protein</fullName>
    </submittedName>
</protein>
<feature type="transmembrane region" description="Helical" evidence="1">
    <location>
        <begin position="34"/>
        <end position="57"/>
    </location>
</feature>
<evidence type="ECO:0000256" key="1">
    <source>
        <dbReference type="SAM" id="Phobius"/>
    </source>
</evidence>
<organism evidence="2 3">
    <name type="scientific">Christensenella hongkongensis</name>
    <dbReference type="NCBI Taxonomy" id="270498"/>
    <lineage>
        <taxon>Bacteria</taxon>
        <taxon>Bacillati</taxon>
        <taxon>Bacillota</taxon>
        <taxon>Clostridia</taxon>
        <taxon>Christensenellales</taxon>
        <taxon>Christensenellaceae</taxon>
        <taxon>Christensenella</taxon>
    </lineage>
</organism>
<keyword evidence="1" id="KW-0472">Membrane</keyword>
<dbReference type="EMBL" id="LAYJ01000087">
    <property type="protein sequence ID" value="KKI51245.1"/>
    <property type="molecule type" value="Genomic_DNA"/>
</dbReference>
<feature type="transmembrane region" description="Helical" evidence="1">
    <location>
        <begin position="63"/>
        <end position="83"/>
    </location>
</feature>
<keyword evidence="1" id="KW-1133">Transmembrane helix</keyword>